<evidence type="ECO:0000313" key="1">
    <source>
        <dbReference type="EMBL" id="KCZ52465.1"/>
    </source>
</evidence>
<comment type="caution">
    <text evidence="1">The sequence shown here is derived from an EMBL/GenBank/DDBJ whole genome shotgun (WGS) entry which is preliminary data.</text>
</comment>
<sequence>MDQLFAPPRDLTPELEPYRFWIWLQLIVVRMYIRSIKGPGVPFMFTMNRHGDVRLVYIGDTAAEREAALAKQKHQDPFAWEPSQAFAAALDGSSLMSAHPGESRGPGRQALDAQFWIPAVAGMSANVAGCMLPPPDT</sequence>
<keyword evidence="2" id="KW-1185">Reference proteome</keyword>
<dbReference type="AlphaFoldDB" id="A0A062U8I0"/>
<dbReference type="EMBL" id="AWFF01000065">
    <property type="protein sequence ID" value="KCZ52465.1"/>
    <property type="molecule type" value="Genomic_DNA"/>
</dbReference>
<dbReference type="OrthoDB" id="7621799at2"/>
<accession>A0A062U8I0</accession>
<reference evidence="1 2" key="1">
    <citation type="journal article" date="2014" name="Antonie Van Leeuwenhoek">
        <title>Hyphomonas beringensis sp. nov. and Hyphomonas chukchiensis sp. nov., isolated from surface seawater of the Bering Sea and Chukchi Sea.</title>
        <authorList>
            <person name="Li C."/>
            <person name="Lai Q."/>
            <person name="Li G."/>
            <person name="Dong C."/>
            <person name="Wang J."/>
            <person name="Liao Y."/>
            <person name="Shao Z."/>
        </authorList>
    </citation>
    <scope>NUCLEOTIDE SEQUENCE [LARGE SCALE GENOMIC DNA]</scope>
    <source>
        <strain evidence="1 2">25B14_1</strain>
    </source>
</reference>
<organism evidence="1 2">
    <name type="scientific">Hyphomonas beringensis</name>
    <dbReference type="NCBI Taxonomy" id="1280946"/>
    <lineage>
        <taxon>Bacteria</taxon>
        <taxon>Pseudomonadati</taxon>
        <taxon>Pseudomonadota</taxon>
        <taxon>Alphaproteobacteria</taxon>
        <taxon>Hyphomonadales</taxon>
        <taxon>Hyphomonadaceae</taxon>
        <taxon>Hyphomonas</taxon>
    </lineage>
</organism>
<protein>
    <submittedName>
        <fullName evidence="1">Uncharacterized protein</fullName>
    </submittedName>
</protein>
<dbReference type="RefSeq" id="WP_034798162.1">
    <property type="nucleotide sequence ID" value="NZ_AWFF01000065.1"/>
</dbReference>
<name>A0A062U8I0_9PROT</name>
<dbReference type="PATRIC" id="fig|1280946.3.peg.2871"/>
<evidence type="ECO:0000313" key="2">
    <source>
        <dbReference type="Proteomes" id="UP000027037"/>
    </source>
</evidence>
<proteinExistence type="predicted"/>
<gene>
    <name evidence="1" type="ORF">HY29_04065</name>
</gene>
<dbReference type="Proteomes" id="UP000027037">
    <property type="component" value="Unassembled WGS sequence"/>
</dbReference>